<keyword evidence="15" id="KW-1133">Transmembrane helix</keyword>
<feature type="transmembrane region" description="Helical" evidence="15">
    <location>
        <begin position="649"/>
        <end position="666"/>
    </location>
</feature>
<keyword evidence="6" id="KW-0349">Heme</keyword>
<evidence type="ECO:0000256" key="3">
    <source>
        <dbReference type="ARBA" id="ARBA00004406"/>
    </source>
</evidence>
<keyword evidence="15" id="KW-0812">Transmembrane</keyword>
<dbReference type="InterPro" id="IPR017972">
    <property type="entry name" value="Cyt_P450_CS"/>
</dbReference>
<accession>A0A8S1AW53</accession>
<evidence type="ECO:0000256" key="5">
    <source>
        <dbReference type="ARBA" id="ARBA00012109"/>
    </source>
</evidence>
<evidence type="ECO:0000256" key="10">
    <source>
        <dbReference type="ARBA" id="ARBA00023002"/>
    </source>
</evidence>
<dbReference type="InterPro" id="IPR001128">
    <property type="entry name" value="Cyt_P450"/>
</dbReference>
<comment type="cofactor">
    <cofactor evidence="1">
        <name>heme</name>
        <dbReference type="ChEBI" id="CHEBI:30413"/>
    </cofactor>
</comment>
<evidence type="ECO:0000256" key="8">
    <source>
        <dbReference type="ARBA" id="ARBA00022824"/>
    </source>
</evidence>
<evidence type="ECO:0000256" key="15">
    <source>
        <dbReference type="SAM" id="Phobius"/>
    </source>
</evidence>
<dbReference type="GO" id="GO:0016712">
    <property type="term" value="F:oxidoreductase activity, acting on paired donors, with incorporation or reduction of molecular oxygen, reduced flavin or flavoprotein as one donor, and incorporation of one atom of oxygen"/>
    <property type="evidence" value="ECO:0007669"/>
    <property type="project" value="UniProtKB-EC"/>
</dbReference>
<comment type="similarity">
    <text evidence="4">Belongs to the cytochrome P450 family.</text>
</comment>
<evidence type="ECO:0000256" key="12">
    <source>
        <dbReference type="ARBA" id="ARBA00023033"/>
    </source>
</evidence>
<keyword evidence="10" id="KW-0560">Oxidoreductase</keyword>
<dbReference type="PANTHER" id="PTHR24292">
    <property type="entry name" value="CYTOCHROME P450"/>
    <property type="match status" value="1"/>
</dbReference>
<dbReference type="EMBL" id="CADEBD010000388">
    <property type="protein sequence ID" value="CAB3252940.1"/>
    <property type="molecule type" value="Genomic_DNA"/>
</dbReference>
<evidence type="ECO:0000256" key="4">
    <source>
        <dbReference type="ARBA" id="ARBA00010617"/>
    </source>
</evidence>
<feature type="transmembrane region" description="Helical" evidence="15">
    <location>
        <begin position="620"/>
        <end position="637"/>
    </location>
</feature>
<sequence>MTEGVDRLFQSLAIRTKQEQRLVRFFQMDLLLDYRMMKFDLHKQIINRDRMIVMIWIVVVLVALGLYLRKVYSKLANEGVNHLPCIPFFGNFFWALIKLENFTDFLSKLSATFPDDKVVGMYETLNPVYIVNDVDVIKNITIKDFDHFVDRRDFASELDPTFGRSLINLKGEEWKEMRSTLSPAFTSSKIRLMVPFMVDVGEEMLKVLTKRIKDSESQYIDVSTKDLTTRYANDVIASCAFGLKVDSQSADSHFYIKAKEIVKFDFTRLMKMLFLRCLPSIADMLKLTLTSSETSDFFSNVVLSTIEEREKRNIIRHDMINILNEIKKGKLRYEKDTDVDSGAGFATVEESHIGKKLGVREWKDNDLVAQAVLFLLAGFDTVSTAMTFIIHELAVNPDVQEKLVQEIKEFDQKNAGQLDFKSIQSMKYMDMVVSEGIRLHPPAPFLDRKCVKDYNFGRVNKTATKDLIIRKGAAIGFPIYIFHRNPELFPNPEKFDPERFSDENKHNIKPFSYMPFGLGPRNCIGSRFALCEVKVMLYQLLLKIKVSPCEKTTIPLELDKGFTMTIQNGVEVGTYIIESKAENYPIEIDSVYSQTSQDYNEEIKEVVYSLHKQIINRDRMIVIIWVVVVLVALGLYLRKVYSKLANEGVNHLPCIPLFGNLFWAFIKLDNITDFMSKLSATFPDDKVVGMYETLNPVYIVKDVDMIKKVTIKDFDHFVDRRSFASEFDSTFGRSLINLKGEEWKEMRSTLSPAFTSSKIRLMVPFMVDVGEEMIKVLSKRIKDSESQYIDVSAKDLTTRYANDVIASCAFGLKVDSQSADSHFYVKAKDIVKFDFTRLMKIFFLRCLPSIADMLKLSLTSSETSGFFSNVVLSTIEEREKRNIIRHDMINILNEIKKGKLSHEKDTDVDSGAGFATVEESHIGKKLREREWSDDDLVAQAVLFLLAGFDTISTAMTFIIHELAVNPDVQEKLVEEIKEFDQKNGGQLDFKSIQSMKYMDMVVSEGMRMHPPAPFLDRICVKDYNFGRVNKTATKDLIVRKGAAIGFPIYIFHRDPQLFPNPQKFDPERFSDENKHNIKPFSYMPFGLGPRNCIGSRFALCEVKVMLYQLLRKIKVSPCEKTRIPLELAKGFLMNIQNGAWVRLELRECD</sequence>
<name>A0A8S1AW53_ARCPL</name>
<dbReference type="EC" id="1.14.14.1" evidence="5"/>
<dbReference type="SUPFAM" id="SSF48264">
    <property type="entry name" value="Cytochrome P450"/>
    <property type="match status" value="2"/>
</dbReference>
<keyword evidence="12" id="KW-0503">Monooxygenase</keyword>
<organism evidence="16 17">
    <name type="scientific">Arctia plantaginis</name>
    <name type="common">Wood tiger moth</name>
    <name type="synonym">Phalaena plantaginis</name>
    <dbReference type="NCBI Taxonomy" id="874455"/>
    <lineage>
        <taxon>Eukaryota</taxon>
        <taxon>Metazoa</taxon>
        <taxon>Ecdysozoa</taxon>
        <taxon>Arthropoda</taxon>
        <taxon>Hexapoda</taxon>
        <taxon>Insecta</taxon>
        <taxon>Pterygota</taxon>
        <taxon>Neoptera</taxon>
        <taxon>Endopterygota</taxon>
        <taxon>Lepidoptera</taxon>
        <taxon>Glossata</taxon>
        <taxon>Ditrysia</taxon>
        <taxon>Noctuoidea</taxon>
        <taxon>Erebidae</taxon>
        <taxon>Arctiinae</taxon>
        <taxon>Arctia</taxon>
    </lineage>
</organism>
<dbReference type="InterPro" id="IPR036396">
    <property type="entry name" value="Cyt_P450_sf"/>
</dbReference>
<dbReference type="PRINTS" id="PR00385">
    <property type="entry name" value="P450"/>
</dbReference>
<evidence type="ECO:0000313" key="17">
    <source>
        <dbReference type="Proteomes" id="UP000494256"/>
    </source>
</evidence>
<dbReference type="InterPro" id="IPR050476">
    <property type="entry name" value="Insect_CytP450_Detox"/>
</dbReference>
<dbReference type="PRINTS" id="PR00463">
    <property type="entry name" value="EP450I"/>
</dbReference>
<evidence type="ECO:0000256" key="6">
    <source>
        <dbReference type="ARBA" id="ARBA00022617"/>
    </source>
</evidence>
<evidence type="ECO:0000256" key="14">
    <source>
        <dbReference type="ARBA" id="ARBA00047827"/>
    </source>
</evidence>
<keyword evidence="7" id="KW-0479">Metal-binding</keyword>
<dbReference type="FunFam" id="1.10.630.10:FF:000042">
    <property type="entry name" value="Cytochrome P450"/>
    <property type="match status" value="2"/>
</dbReference>
<dbReference type="InterPro" id="IPR002401">
    <property type="entry name" value="Cyt_P450_E_grp-I"/>
</dbReference>
<dbReference type="Gene3D" id="1.10.630.10">
    <property type="entry name" value="Cytochrome P450"/>
    <property type="match status" value="2"/>
</dbReference>
<evidence type="ECO:0000256" key="1">
    <source>
        <dbReference type="ARBA" id="ARBA00001971"/>
    </source>
</evidence>
<dbReference type="AlphaFoldDB" id="A0A8S1AW53"/>
<comment type="subcellular location">
    <subcellularLocation>
        <location evidence="3">Endoplasmic reticulum membrane</location>
        <topology evidence="3">Peripheral membrane protein</topology>
    </subcellularLocation>
    <subcellularLocation>
        <location evidence="2">Microsome membrane</location>
        <topology evidence="2">Peripheral membrane protein</topology>
    </subcellularLocation>
</comment>
<evidence type="ECO:0000256" key="11">
    <source>
        <dbReference type="ARBA" id="ARBA00023004"/>
    </source>
</evidence>
<comment type="caution">
    <text evidence="16">The sequence shown here is derived from an EMBL/GenBank/DDBJ whole genome shotgun (WGS) entry which is preliminary data.</text>
</comment>
<evidence type="ECO:0000256" key="13">
    <source>
        <dbReference type="ARBA" id="ARBA00023136"/>
    </source>
</evidence>
<evidence type="ECO:0000313" key="16">
    <source>
        <dbReference type="EMBL" id="CAB3252940.1"/>
    </source>
</evidence>
<protein>
    <recommendedName>
        <fullName evidence="5">unspecific monooxygenase</fullName>
        <ecNumber evidence="5">1.14.14.1</ecNumber>
    </recommendedName>
</protein>
<keyword evidence="9" id="KW-0492">Microsome</keyword>
<dbReference type="Pfam" id="PF00067">
    <property type="entry name" value="p450"/>
    <property type="match status" value="2"/>
</dbReference>
<dbReference type="PROSITE" id="PS00086">
    <property type="entry name" value="CYTOCHROME_P450"/>
    <property type="match status" value="2"/>
</dbReference>
<dbReference type="PANTHER" id="PTHR24292:SF54">
    <property type="entry name" value="CYP9F3-RELATED"/>
    <property type="match status" value="1"/>
</dbReference>
<evidence type="ECO:0000256" key="7">
    <source>
        <dbReference type="ARBA" id="ARBA00022723"/>
    </source>
</evidence>
<proteinExistence type="inferred from homology"/>
<reference evidence="16 17" key="1">
    <citation type="submission" date="2020-04" db="EMBL/GenBank/DDBJ databases">
        <authorList>
            <person name="Wallbank WR R."/>
            <person name="Pardo Diaz C."/>
            <person name="Kozak K."/>
            <person name="Martin S."/>
            <person name="Jiggins C."/>
            <person name="Moest M."/>
            <person name="Warren A I."/>
            <person name="Byers J.R.P. K."/>
            <person name="Montejo-Kovacevich G."/>
            <person name="Yen C E."/>
        </authorList>
    </citation>
    <scope>NUCLEOTIDE SEQUENCE [LARGE SCALE GENOMIC DNA]</scope>
</reference>
<keyword evidence="8" id="KW-0256">Endoplasmic reticulum</keyword>
<comment type="catalytic activity">
    <reaction evidence="14">
        <text>an organic molecule + reduced [NADPH--hemoprotein reductase] + O2 = an alcohol + oxidized [NADPH--hemoprotein reductase] + H2O + H(+)</text>
        <dbReference type="Rhea" id="RHEA:17149"/>
        <dbReference type="Rhea" id="RHEA-COMP:11964"/>
        <dbReference type="Rhea" id="RHEA-COMP:11965"/>
        <dbReference type="ChEBI" id="CHEBI:15377"/>
        <dbReference type="ChEBI" id="CHEBI:15378"/>
        <dbReference type="ChEBI" id="CHEBI:15379"/>
        <dbReference type="ChEBI" id="CHEBI:30879"/>
        <dbReference type="ChEBI" id="CHEBI:57618"/>
        <dbReference type="ChEBI" id="CHEBI:58210"/>
        <dbReference type="ChEBI" id="CHEBI:142491"/>
        <dbReference type="EC" id="1.14.14.1"/>
    </reaction>
</comment>
<keyword evidence="13 15" id="KW-0472">Membrane</keyword>
<evidence type="ECO:0000256" key="9">
    <source>
        <dbReference type="ARBA" id="ARBA00022848"/>
    </source>
</evidence>
<dbReference type="GO" id="GO:0020037">
    <property type="term" value="F:heme binding"/>
    <property type="evidence" value="ECO:0007669"/>
    <property type="project" value="InterPro"/>
</dbReference>
<dbReference type="Proteomes" id="UP000494256">
    <property type="component" value="Unassembled WGS sequence"/>
</dbReference>
<dbReference type="GO" id="GO:0005506">
    <property type="term" value="F:iron ion binding"/>
    <property type="evidence" value="ECO:0007669"/>
    <property type="project" value="InterPro"/>
</dbReference>
<evidence type="ECO:0000256" key="2">
    <source>
        <dbReference type="ARBA" id="ARBA00004174"/>
    </source>
</evidence>
<gene>
    <name evidence="16" type="ORF">APLA_LOCUS14164</name>
</gene>
<feature type="transmembrane region" description="Helical" evidence="15">
    <location>
        <begin position="51"/>
        <end position="68"/>
    </location>
</feature>
<keyword evidence="11" id="KW-0408">Iron</keyword>
<dbReference type="CDD" id="cd11056">
    <property type="entry name" value="CYP6-like"/>
    <property type="match status" value="2"/>
</dbReference>
<dbReference type="GO" id="GO:0005789">
    <property type="term" value="C:endoplasmic reticulum membrane"/>
    <property type="evidence" value="ECO:0007669"/>
    <property type="project" value="UniProtKB-SubCell"/>
</dbReference>
<dbReference type="OrthoDB" id="2985014at2759"/>